<comment type="caution">
    <text evidence="3">The sequence shown here is derived from an EMBL/GenBank/DDBJ whole genome shotgun (WGS) entry which is preliminary data.</text>
</comment>
<feature type="transmembrane region" description="Helical" evidence="2">
    <location>
        <begin position="420"/>
        <end position="440"/>
    </location>
</feature>
<organism evidence="3 4">
    <name type="scientific">Streptacidiphilus fuscans</name>
    <dbReference type="NCBI Taxonomy" id="2789292"/>
    <lineage>
        <taxon>Bacteria</taxon>
        <taxon>Bacillati</taxon>
        <taxon>Actinomycetota</taxon>
        <taxon>Actinomycetes</taxon>
        <taxon>Kitasatosporales</taxon>
        <taxon>Streptomycetaceae</taxon>
        <taxon>Streptacidiphilus</taxon>
    </lineage>
</organism>
<evidence type="ECO:0000313" key="3">
    <source>
        <dbReference type="EMBL" id="MBF9070424.1"/>
    </source>
</evidence>
<keyword evidence="4" id="KW-1185">Reference proteome</keyword>
<feature type="transmembrane region" description="Helical" evidence="2">
    <location>
        <begin position="205"/>
        <end position="223"/>
    </location>
</feature>
<dbReference type="AlphaFoldDB" id="A0A931B3H0"/>
<evidence type="ECO:0008006" key="5">
    <source>
        <dbReference type="Google" id="ProtNLM"/>
    </source>
</evidence>
<reference evidence="3" key="1">
    <citation type="submission" date="2020-11" db="EMBL/GenBank/DDBJ databases">
        <title>Isolation and identification of active actinomycetes.</title>
        <authorList>
            <person name="Yu B."/>
        </authorList>
    </citation>
    <scope>NUCLEOTIDE SEQUENCE</scope>
    <source>
        <strain evidence="3">NEAU-YB345</strain>
    </source>
</reference>
<evidence type="ECO:0000256" key="2">
    <source>
        <dbReference type="SAM" id="Phobius"/>
    </source>
</evidence>
<accession>A0A931B3H0</accession>
<evidence type="ECO:0000256" key="1">
    <source>
        <dbReference type="SAM" id="MobiDB-lite"/>
    </source>
</evidence>
<protein>
    <recommendedName>
        <fullName evidence="5">Secreted protein</fullName>
    </recommendedName>
</protein>
<proteinExistence type="predicted"/>
<feature type="region of interest" description="Disordered" evidence="1">
    <location>
        <begin position="1"/>
        <end position="23"/>
    </location>
</feature>
<gene>
    <name evidence="3" type="ORF">I2501_20570</name>
</gene>
<feature type="transmembrane region" description="Helical" evidence="2">
    <location>
        <begin position="39"/>
        <end position="57"/>
    </location>
</feature>
<name>A0A931B3H0_9ACTN</name>
<dbReference type="RefSeq" id="WP_196195597.1">
    <property type="nucleotide sequence ID" value="NZ_JADPRT010000008.1"/>
</dbReference>
<keyword evidence="2" id="KW-0812">Transmembrane</keyword>
<feature type="transmembrane region" description="Helical" evidence="2">
    <location>
        <begin position="235"/>
        <end position="256"/>
    </location>
</feature>
<sequence>MATTLQEPPVQGRTRGRGPRERATAVLTGTPPRRLRSGALGLAVLALLFGALTVWQVNARTTAADNGVNHSQPLSDDAAQIFRSLADADTTAATGFLQAGAETATVRDQYNADIATASKLLTRAAAQTDPNDPGQQWIQQLNTQLPVYAGLVDTAKADDRQGLPLGGAYLSYASSQMQGQMLTEAQNLYNAETARLHADYDDARSLPWAALGLGVVVLVLLVRAQVLLYRRSNRVFNIGLVLGTACATVALLWLAAGQSVASSYLSDSDTQGAAPLQVLNEAGIEALKCRGAENLNLVARGSTTSYEDAWEKDSAVLGNPGGTSGYLPTARGMTAGDAVSQQALTAALSDWHTWQSRHDTAYAANQAGDYQTALNDTIGTGSTTINASFTGLESSLDSAAAHEQAQFTSLADQGRNATTLLAPGAGLLAVLAAVGAVAGINRRVAEYR</sequence>
<dbReference type="EMBL" id="JADPRT010000008">
    <property type="protein sequence ID" value="MBF9070424.1"/>
    <property type="molecule type" value="Genomic_DNA"/>
</dbReference>
<evidence type="ECO:0000313" key="4">
    <source>
        <dbReference type="Proteomes" id="UP000657385"/>
    </source>
</evidence>
<dbReference type="Proteomes" id="UP000657385">
    <property type="component" value="Unassembled WGS sequence"/>
</dbReference>
<keyword evidence="2" id="KW-1133">Transmembrane helix</keyword>
<keyword evidence="2" id="KW-0472">Membrane</keyword>